<protein>
    <submittedName>
        <fullName evidence="2">Uncharacterized protein</fullName>
    </submittedName>
</protein>
<evidence type="ECO:0000313" key="3">
    <source>
        <dbReference type="Proteomes" id="UP000325286"/>
    </source>
</evidence>
<dbReference type="EMBL" id="CP042914">
    <property type="protein sequence ID" value="QEG40383.1"/>
    <property type="molecule type" value="Genomic_DNA"/>
</dbReference>
<dbReference type="Proteomes" id="UP000325286">
    <property type="component" value="Chromosome"/>
</dbReference>
<dbReference type="AlphaFoldDB" id="A0A5B9R221"/>
<feature type="signal peptide" evidence="1">
    <location>
        <begin position="1"/>
        <end position="30"/>
    </location>
</feature>
<keyword evidence="3" id="KW-1185">Reference proteome</keyword>
<name>A0A5B9R221_9BACT</name>
<evidence type="ECO:0000313" key="2">
    <source>
        <dbReference type="EMBL" id="QEG40383.1"/>
    </source>
</evidence>
<proteinExistence type="predicted"/>
<gene>
    <name evidence="2" type="ORF">UC8_23930</name>
</gene>
<organism evidence="2 3">
    <name type="scientific">Roseimaritima ulvae</name>
    <dbReference type="NCBI Taxonomy" id="980254"/>
    <lineage>
        <taxon>Bacteria</taxon>
        <taxon>Pseudomonadati</taxon>
        <taxon>Planctomycetota</taxon>
        <taxon>Planctomycetia</taxon>
        <taxon>Pirellulales</taxon>
        <taxon>Pirellulaceae</taxon>
        <taxon>Roseimaritima</taxon>
    </lineage>
</organism>
<evidence type="ECO:0000256" key="1">
    <source>
        <dbReference type="SAM" id="SignalP"/>
    </source>
</evidence>
<keyword evidence="1" id="KW-0732">Signal</keyword>
<feature type="chain" id="PRO_5022827685" evidence="1">
    <location>
        <begin position="31"/>
        <end position="620"/>
    </location>
</feature>
<reference evidence="2 3" key="1">
    <citation type="submission" date="2019-08" db="EMBL/GenBank/DDBJ databases">
        <title>Deep-cultivation of Planctomycetes and their phenomic and genomic characterization uncovers novel biology.</title>
        <authorList>
            <person name="Wiegand S."/>
            <person name="Jogler M."/>
            <person name="Boedeker C."/>
            <person name="Pinto D."/>
            <person name="Vollmers J."/>
            <person name="Rivas-Marin E."/>
            <person name="Kohn T."/>
            <person name="Peeters S.H."/>
            <person name="Heuer A."/>
            <person name="Rast P."/>
            <person name="Oberbeckmann S."/>
            <person name="Bunk B."/>
            <person name="Jeske O."/>
            <person name="Meyerdierks A."/>
            <person name="Storesund J.E."/>
            <person name="Kallscheuer N."/>
            <person name="Luecker S."/>
            <person name="Lage O.M."/>
            <person name="Pohl T."/>
            <person name="Merkel B.J."/>
            <person name="Hornburger P."/>
            <person name="Mueller R.-W."/>
            <person name="Bruemmer F."/>
            <person name="Labrenz M."/>
            <person name="Spormann A.M."/>
            <person name="Op den Camp H."/>
            <person name="Overmann J."/>
            <person name="Amann R."/>
            <person name="Jetten M.S.M."/>
            <person name="Mascher T."/>
            <person name="Medema M.H."/>
            <person name="Devos D.P."/>
            <person name="Kaster A.-K."/>
            <person name="Ovreas L."/>
            <person name="Rohde M."/>
            <person name="Galperin M.Y."/>
            <person name="Jogler C."/>
        </authorList>
    </citation>
    <scope>NUCLEOTIDE SEQUENCE [LARGE SCALE GENOMIC DNA]</scope>
    <source>
        <strain evidence="2 3">UC8</strain>
    </source>
</reference>
<accession>A0A5B9R221</accession>
<dbReference type="KEGG" id="rul:UC8_23930"/>
<sequence precursor="true">MPFTPPASKSRIAIALIVVSLLLHLHGSHAQAQRAAADETVAAWTLPDASQLAAQRDKIRQAMAGLDRLLQGTPEGPGWRTYLLWDSLQMAIADDVDDDTVLQIQAMSNLLSVYNRLADDYPSLELPEFQSLRSAIRPRIEQLNAILTRRGSTEAAARRIRLAELINVGTWTAQRQSEWSEHVRWLEDRLQTPPPSSLNASRPNLTLRISAPLIRNMTTNLVADPTDVNECIVGTPVRGSGVTSGQGWLSPDAGNQSVGSHGARLIVRFEGVLRTDTIGYSGPVQVFSAGHTRLNAHAVLQVNGEGLKLLSSNVQAAANSRTKGVSTKFRDGGGIDRLVKRIAHRQIADKKAQANWESSWKARKSFEKKFTEELVSEVQEGDQAFQEGLRLPLLRRDLFPVRWDWATHASDLTTSICFDGRSRATAATLPPTIRSEYAVNVLIHQSLFDNAVEGYLAGRLLPLDELGPQDDDDDSDPAGEADPASDVAVRLDDFQPLRCVLADNELTFYLLGRQFVAGGIEYPAAMIEIKYRLAVTGNTWRLERVAAPRILPTPRYSRKPRFGIGGAALRGAVEPALEQELPEQLELTIPALEAEIPEAVKGLQIVYATTVDGWLHIALD</sequence>